<evidence type="ECO:0000256" key="4">
    <source>
        <dbReference type="ARBA" id="ARBA00023274"/>
    </source>
</evidence>
<sequence>MIRTEKEEFFIEPVESGGELGEEEQGGRQHIVYRKSSIKTSPSNQTSDFHGKDATYKFFEVILIDPFHKAIRRNPDIQWLTKPVHKHREMRGLTSAGKKSRGLGKGHKFHLTIGGSRRACWRRRNTLQLRRYR</sequence>
<keyword evidence="4 6" id="KW-0687">Ribonucleoprotein</keyword>
<comment type="similarity">
    <text evidence="1 6">Belongs to the eukaryotic ribosomal protein eL15 family.</text>
</comment>
<name>A0A662YNZ5_ACIRT</name>
<evidence type="ECO:0000256" key="6">
    <source>
        <dbReference type="RuleBase" id="RU000663"/>
    </source>
</evidence>
<evidence type="ECO:0000256" key="5">
    <source>
        <dbReference type="ARBA" id="ARBA00034092"/>
    </source>
</evidence>
<dbReference type="SMART" id="SM01384">
    <property type="entry name" value="Ribosomal_L15e"/>
    <property type="match status" value="1"/>
</dbReference>
<dbReference type="Pfam" id="PF00827">
    <property type="entry name" value="Ribosomal_L15e"/>
    <property type="match status" value="1"/>
</dbReference>
<evidence type="ECO:0000256" key="1">
    <source>
        <dbReference type="ARBA" id="ARBA00006857"/>
    </source>
</evidence>
<accession>A0A662YNZ5</accession>
<keyword evidence="3 6" id="KW-0689">Ribosomal protein</keyword>
<evidence type="ECO:0000256" key="3">
    <source>
        <dbReference type="ARBA" id="ARBA00022980"/>
    </source>
</evidence>
<evidence type="ECO:0000256" key="2">
    <source>
        <dbReference type="ARBA" id="ARBA00011133"/>
    </source>
</evidence>
<evidence type="ECO:0000313" key="8">
    <source>
        <dbReference type="Proteomes" id="UP000289886"/>
    </source>
</evidence>
<comment type="subunit">
    <text evidence="2">Component of the large ribosomal subunit.</text>
</comment>
<comment type="function">
    <text evidence="5">Component of the large ribosomal subunit. The ribosome is a large ribonucleoprotein complex responsible for the synthesis of proteins in the cell.</text>
</comment>
<dbReference type="GO" id="GO:0002181">
    <property type="term" value="P:cytoplasmic translation"/>
    <property type="evidence" value="ECO:0007669"/>
    <property type="project" value="TreeGrafter"/>
</dbReference>
<proteinExistence type="inferred from homology"/>
<protein>
    <recommendedName>
        <fullName evidence="6">Ribosomal protein L15</fullName>
    </recommendedName>
</protein>
<dbReference type="Gene3D" id="3.40.1120.10">
    <property type="entry name" value="Ribosomal protein l15e"/>
    <property type="match status" value="1"/>
</dbReference>
<gene>
    <name evidence="7" type="ORF">EOD39_13347</name>
</gene>
<dbReference type="EMBL" id="SCEB01000745">
    <property type="protein sequence ID" value="RXM98267.1"/>
    <property type="molecule type" value="Genomic_DNA"/>
</dbReference>
<reference evidence="7 8" key="1">
    <citation type="submission" date="2019-01" db="EMBL/GenBank/DDBJ databases">
        <title>Draft Genome and Complete Hox-Cluster Characterization of the Sterlet Sturgeon (Acipenser ruthenus).</title>
        <authorList>
            <person name="Wei Q."/>
        </authorList>
    </citation>
    <scope>NUCLEOTIDE SEQUENCE [LARGE SCALE GENOMIC DNA]</scope>
    <source>
        <strain evidence="7">WHYD16114868_AA</strain>
        <tissue evidence="7">Blood</tissue>
    </source>
</reference>
<organism evidence="7 8">
    <name type="scientific">Acipenser ruthenus</name>
    <name type="common">Sterlet sturgeon</name>
    <dbReference type="NCBI Taxonomy" id="7906"/>
    <lineage>
        <taxon>Eukaryota</taxon>
        <taxon>Metazoa</taxon>
        <taxon>Chordata</taxon>
        <taxon>Craniata</taxon>
        <taxon>Vertebrata</taxon>
        <taxon>Euteleostomi</taxon>
        <taxon>Actinopterygii</taxon>
        <taxon>Chondrostei</taxon>
        <taxon>Acipenseriformes</taxon>
        <taxon>Acipenseridae</taxon>
        <taxon>Acipenser</taxon>
    </lineage>
</organism>
<dbReference type="InterPro" id="IPR000439">
    <property type="entry name" value="Ribosomal_eL15"/>
</dbReference>
<dbReference type="SUPFAM" id="SSF54189">
    <property type="entry name" value="Ribosomal proteins S24e, L23 and L15e"/>
    <property type="match status" value="1"/>
</dbReference>
<keyword evidence="8" id="KW-1185">Reference proteome</keyword>
<comment type="caution">
    <text evidence="7">The sequence shown here is derived from an EMBL/GenBank/DDBJ whole genome shotgun (WGS) entry which is preliminary data.</text>
</comment>
<dbReference type="GO" id="GO:0003735">
    <property type="term" value="F:structural constituent of ribosome"/>
    <property type="evidence" value="ECO:0007669"/>
    <property type="project" value="InterPro"/>
</dbReference>
<dbReference type="AlphaFoldDB" id="A0A662YNZ5"/>
<dbReference type="PANTHER" id="PTHR11847:SF4">
    <property type="entry name" value="LARGE RIBOSOMAL SUBUNIT PROTEIN EL15"/>
    <property type="match status" value="1"/>
</dbReference>
<dbReference type="GO" id="GO:0003723">
    <property type="term" value="F:RNA binding"/>
    <property type="evidence" value="ECO:0007669"/>
    <property type="project" value="TreeGrafter"/>
</dbReference>
<dbReference type="InterPro" id="IPR012678">
    <property type="entry name" value="Ribosomal_uL23/eL15/eS24_sf"/>
</dbReference>
<dbReference type="GO" id="GO:0022625">
    <property type="term" value="C:cytosolic large ribosomal subunit"/>
    <property type="evidence" value="ECO:0007669"/>
    <property type="project" value="TreeGrafter"/>
</dbReference>
<dbReference type="PANTHER" id="PTHR11847">
    <property type="entry name" value="RIBOSOMAL PROTEIN L15"/>
    <property type="match status" value="1"/>
</dbReference>
<evidence type="ECO:0000313" key="7">
    <source>
        <dbReference type="EMBL" id="RXM98267.1"/>
    </source>
</evidence>
<dbReference type="Proteomes" id="UP000289886">
    <property type="component" value="Unassembled WGS sequence"/>
</dbReference>
<dbReference type="InterPro" id="IPR024794">
    <property type="entry name" value="Rbsml_eL15_core_dom_sf"/>
</dbReference>